<dbReference type="OrthoDB" id="9807233at2"/>
<keyword evidence="4 7" id="KW-0694">RNA-binding</keyword>
<dbReference type="InterPro" id="IPR030842">
    <property type="entry name" value="TF_NusA_bacterial"/>
</dbReference>
<protein>
    <recommendedName>
        <fullName evidence="7">Transcription termination/antitermination protein NusA</fullName>
    </recommendedName>
</protein>
<dbReference type="GO" id="GO:0005829">
    <property type="term" value="C:cytosol"/>
    <property type="evidence" value="ECO:0007669"/>
    <property type="project" value="TreeGrafter"/>
</dbReference>
<evidence type="ECO:0000256" key="2">
    <source>
        <dbReference type="ARBA" id="ARBA00022490"/>
    </source>
</evidence>
<dbReference type="InterPro" id="IPR010213">
    <property type="entry name" value="TF_NusA"/>
</dbReference>
<dbReference type="CDD" id="cd02134">
    <property type="entry name" value="KH-II_NusA_rpt1"/>
    <property type="match status" value="1"/>
</dbReference>
<keyword evidence="1 7" id="KW-0806">Transcription termination</keyword>
<dbReference type="PROSITE" id="PS50126">
    <property type="entry name" value="S1"/>
    <property type="match status" value="1"/>
</dbReference>
<dbReference type="PANTHER" id="PTHR22648">
    <property type="entry name" value="TRANSCRIPTION TERMINATION FACTOR NUSA"/>
    <property type="match status" value="1"/>
</dbReference>
<dbReference type="GO" id="GO:0006353">
    <property type="term" value="P:DNA-templated transcription termination"/>
    <property type="evidence" value="ECO:0007669"/>
    <property type="project" value="UniProtKB-UniRule"/>
</dbReference>
<gene>
    <name evidence="7 9" type="primary">nusA</name>
    <name evidence="9" type="ORF">CQA62_00315</name>
</gene>
<dbReference type="CDD" id="cd22529">
    <property type="entry name" value="KH-II_NusA_rpt2"/>
    <property type="match status" value="1"/>
</dbReference>
<dbReference type="GO" id="GO:0003723">
    <property type="term" value="F:RNA binding"/>
    <property type="evidence" value="ECO:0007669"/>
    <property type="project" value="UniProtKB-UniRule"/>
</dbReference>
<dbReference type="FunFam" id="3.30.300.20:FF:000002">
    <property type="entry name" value="Transcription termination/antitermination protein NusA"/>
    <property type="match status" value="1"/>
</dbReference>
<dbReference type="SMART" id="SM00316">
    <property type="entry name" value="S1"/>
    <property type="match status" value="1"/>
</dbReference>
<evidence type="ECO:0000256" key="5">
    <source>
        <dbReference type="ARBA" id="ARBA00023015"/>
    </source>
</evidence>
<comment type="function">
    <text evidence="7">Participates in both transcription termination and antitermination.</text>
</comment>
<dbReference type="PANTHER" id="PTHR22648:SF0">
    <property type="entry name" value="TRANSCRIPTION TERMINATION_ANTITERMINATION PROTEIN NUSA"/>
    <property type="match status" value="1"/>
</dbReference>
<comment type="similarity">
    <text evidence="7">Belongs to the NusA family.</text>
</comment>
<dbReference type="InterPro" id="IPR003029">
    <property type="entry name" value="S1_domain"/>
</dbReference>
<keyword evidence="3 7" id="KW-0889">Transcription antitermination</keyword>
<sequence length="376" mass="41839">MEKILDIVEVISYEKGLENSIVTEIIKECLIKIAQEELSEDANFSVVVDEKERTLKLFQTLSICPDGEQISATHIPLSEAKALNAEASVGDELNYEISLENMSRSAINALFKMFEMRLQKLLEDKLYEKLRTRIGKIVSGQVVRVDDEENTYVEIEELRGVLSMKNRIKGERFKVGDTIYCILKGLRFGKGGEMKIELSRTTPKFLMELLALEVPEIKDGEVVIEKCARIPGDRAKIALSTQNPRIDPIGSTVGTKGVRINAVSKELHGESIDCVEYCENPEMFIAKSLSPATIISVKINEENEEKKKAIVTLTSDQKSKAIGRGGVNIRLASMLTGYEIEIKEVGVSDLFEVQENGGEESGKKTGLDALESLFKD</sequence>
<comment type="caution">
    <text evidence="9">The sequence shown here is derived from an EMBL/GenBank/DDBJ whole genome shotgun (WGS) entry which is preliminary data.</text>
</comment>
<dbReference type="SUPFAM" id="SSF69705">
    <property type="entry name" value="Transcription factor NusA, N-terminal domain"/>
    <property type="match status" value="1"/>
</dbReference>
<dbReference type="InterPro" id="IPR015946">
    <property type="entry name" value="KH_dom-like_a/b"/>
</dbReference>
<dbReference type="InterPro" id="IPR012340">
    <property type="entry name" value="NA-bd_OB-fold"/>
</dbReference>
<feature type="domain" description="S1 motif" evidence="8">
    <location>
        <begin position="135"/>
        <end position="201"/>
    </location>
</feature>
<dbReference type="GO" id="GO:0003700">
    <property type="term" value="F:DNA-binding transcription factor activity"/>
    <property type="evidence" value="ECO:0007669"/>
    <property type="project" value="InterPro"/>
</dbReference>
<name>A0A3D8IXV8_9HELI</name>
<proteinExistence type="inferred from homology"/>
<organism evidence="9 10">
    <name type="scientific">Helicobacter cholecystus</name>
    <dbReference type="NCBI Taxonomy" id="45498"/>
    <lineage>
        <taxon>Bacteria</taxon>
        <taxon>Pseudomonadati</taxon>
        <taxon>Campylobacterota</taxon>
        <taxon>Epsilonproteobacteria</taxon>
        <taxon>Campylobacterales</taxon>
        <taxon>Helicobacteraceae</taxon>
        <taxon>Helicobacter</taxon>
    </lineage>
</organism>
<dbReference type="SUPFAM" id="SSF54814">
    <property type="entry name" value="Prokaryotic type KH domain (KH-domain type II)"/>
    <property type="match status" value="2"/>
</dbReference>
<evidence type="ECO:0000256" key="1">
    <source>
        <dbReference type="ARBA" id="ARBA00022472"/>
    </source>
</evidence>
<dbReference type="AlphaFoldDB" id="A0A3D8IXV8"/>
<dbReference type="NCBIfam" id="TIGR01953">
    <property type="entry name" value="NusA"/>
    <property type="match status" value="1"/>
</dbReference>
<dbReference type="Pfam" id="PF26594">
    <property type="entry name" value="KH_NusA_2nd"/>
    <property type="match status" value="1"/>
</dbReference>
<dbReference type="Pfam" id="PF13184">
    <property type="entry name" value="KH_NusA_1st"/>
    <property type="match status" value="1"/>
</dbReference>
<evidence type="ECO:0000313" key="10">
    <source>
        <dbReference type="Proteomes" id="UP000257067"/>
    </source>
</evidence>
<evidence type="ECO:0000256" key="6">
    <source>
        <dbReference type="ARBA" id="ARBA00023163"/>
    </source>
</evidence>
<dbReference type="Proteomes" id="UP000257067">
    <property type="component" value="Unassembled WGS sequence"/>
</dbReference>
<dbReference type="InterPro" id="IPR058582">
    <property type="entry name" value="KH_NusA_2nd"/>
</dbReference>
<keyword evidence="5 7" id="KW-0805">Transcription regulation</keyword>
<dbReference type="Pfam" id="PF08529">
    <property type="entry name" value="NusA_N"/>
    <property type="match status" value="1"/>
</dbReference>
<accession>A0A3D8IXV8</accession>
<comment type="subcellular location">
    <subcellularLocation>
        <location evidence="7">Cytoplasm</location>
    </subcellularLocation>
</comment>
<keyword evidence="6 7" id="KW-0804">Transcription</keyword>
<evidence type="ECO:0000256" key="3">
    <source>
        <dbReference type="ARBA" id="ARBA00022814"/>
    </source>
</evidence>
<reference evidence="9 10" key="1">
    <citation type="submission" date="2018-04" db="EMBL/GenBank/DDBJ databases">
        <title>Novel Campyloabacter and Helicobacter Species and Strains.</title>
        <authorList>
            <person name="Mannion A.J."/>
            <person name="Shen Z."/>
            <person name="Fox J.G."/>
        </authorList>
    </citation>
    <scope>NUCLEOTIDE SEQUENCE [LARGE SCALE GENOMIC DNA]</scope>
    <source>
        <strain evidence="9 10">ATCC 700242</strain>
    </source>
</reference>
<dbReference type="InterPro" id="IPR009019">
    <property type="entry name" value="KH_sf_prok-type"/>
</dbReference>
<dbReference type="SUPFAM" id="SSF50249">
    <property type="entry name" value="Nucleic acid-binding proteins"/>
    <property type="match status" value="1"/>
</dbReference>
<dbReference type="Gene3D" id="3.30.1480.10">
    <property type="entry name" value="NusA, N-terminal domain"/>
    <property type="match status" value="1"/>
</dbReference>
<evidence type="ECO:0000313" key="9">
    <source>
        <dbReference type="EMBL" id="RDU69893.1"/>
    </source>
</evidence>
<keyword evidence="2 7" id="KW-0963">Cytoplasm</keyword>
<keyword evidence="10" id="KW-1185">Reference proteome</keyword>
<evidence type="ECO:0000256" key="4">
    <source>
        <dbReference type="ARBA" id="ARBA00022884"/>
    </source>
</evidence>
<dbReference type="RefSeq" id="WP_104723559.1">
    <property type="nucleotide sequence ID" value="NZ_FZNE01000002.1"/>
</dbReference>
<dbReference type="InterPro" id="IPR013735">
    <property type="entry name" value="TF_NusA_N"/>
</dbReference>
<comment type="subunit">
    <text evidence="7">Monomer. Binds directly to the core enzyme of the DNA-dependent RNA polymerase and to nascent RNA.</text>
</comment>
<dbReference type="Gene3D" id="3.30.300.20">
    <property type="match status" value="2"/>
</dbReference>
<dbReference type="InterPro" id="IPR036555">
    <property type="entry name" value="NusA_N_sf"/>
</dbReference>
<evidence type="ECO:0000259" key="8">
    <source>
        <dbReference type="PROSITE" id="PS50126"/>
    </source>
</evidence>
<evidence type="ECO:0000256" key="7">
    <source>
        <dbReference type="HAMAP-Rule" id="MF_00945"/>
    </source>
</evidence>
<dbReference type="Gene3D" id="2.40.50.140">
    <property type="entry name" value="Nucleic acid-binding proteins"/>
    <property type="match status" value="1"/>
</dbReference>
<dbReference type="GO" id="GO:0031564">
    <property type="term" value="P:transcription antitermination"/>
    <property type="evidence" value="ECO:0007669"/>
    <property type="project" value="UniProtKB-UniRule"/>
</dbReference>
<dbReference type="InterPro" id="IPR025249">
    <property type="entry name" value="TF_NusA_KH_1st"/>
</dbReference>
<dbReference type="EMBL" id="NXLU01000001">
    <property type="protein sequence ID" value="RDU69893.1"/>
    <property type="molecule type" value="Genomic_DNA"/>
</dbReference>
<dbReference type="HAMAP" id="MF_00945_B">
    <property type="entry name" value="NusA_B"/>
    <property type="match status" value="1"/>
</dbReference>